<keyword evidence="8" id="KW-1185">Reference proteome</keyword>
<dbReference type="EMBL" id="WHVB01000006">
    <property type="protein sequence ID" value="KAF8481707.1"/>
    <property type="molecule type" value="Genomic_DNA"/>
</dbReference>
<feature type="chain" id="PRO_5040224869" evidence="5">
    <location>
        <begin position="18"/>
        <end position="412"/>
    </location>
</feature>
<evidence type="ECO:0000256" key="3">
    <source>
        <dbReference type="ARBA" id="ARBA00023295"/>
    </source>
</evidence>
<dbReference type="InterPro" id="IPR001547">
    <property type="entry name" value="Glyco_hydro_5"/>
</dbReference>
<evidence type="ECO:0000256" key="5">
    <source>
        <dbReference type="SAM" id="SignalP"/>
    </source>
</evidence>
<keyword evidence="5" id="KW-0732">Signal</keyword>
<accession>A0A9P5MY77</accession>
<dbReference type="OrthoDB" id="62120at2759"/>
<dbReference type="Proteomes" id="UP000759537">
    <property type="component" value="Unassembled WGS sequence"/>
</dbReference>
<dbReference type="GO" id="GO:0008422">
    <property type="term" value="F:beta-glucosidase activity"/>
    <property type="evidence" value="ECO:0007669"/>
    <property type="project" value="TreeGrafter"/>
</dbReference>
<dbReference type="PANTHER" id="PTHR31297:SF42">
    <property type="entry name" value="GLYCOSIDE HYDROLASE FAMILY 5 DOMAIN-CONTAINING PROTEIN"/>
    <property type="match status" value="1"/>
</dbReference>
<dbReference type="Pfam" id="PF00150">
    <property type="entry name" value="Cellulase"/>
    <property type="match status" value="1"/>
</dbReference>
<proteinExistence type="inferred from homology"/>
<reference evidence="7" key="2">
    <citation type="journal article" date="2020" name="Nat. Commun.">
        <title>Large-scale genome sequencing of mycorrhizal fungi provides insights into the early evolution of symbiotic traits.</title>
        <authorList>
            <person name="Miyauchi S."/>
            <person name="Kiss E."/>
            <person name="Kuo A."/>
            <person name="Drula E."/>
            <person name="Kohler A."/>
            <person name="Sanchez-Garcia M."/>
            <person name="Morin E."/>
            <person name="Andreopoulos B."/>
            <person name="Barry K.W."/>
            <person name="Bonito G."/>
            <person name="Buee M."/>
            <person name="Carver A."/>
            <person name="Chen C."/>
            <person name="Cichocki N."/>
            <person name="Clum A."/>
            <person name="Culley D."/>
            <person name="Crous P.W."/>
            <person name="Fauchery L."/>
            <person name="Girlanda M."/>
            <person name="Hayes R.D."/>
            <person name="Keri Z."/>
            <person name="LaButti K."/>
            <person name="Lipzen A."/>
            <person name="Lombard V."/>
            <person name="Magnuson J."/>
            <person name="Maillard F."/>
            <person name="Murat C."/>
            <person name="Nolan M."/>
            <person name="Ohm R.A."/>
            <person name="Pangilinan J."/>
            <person name="Pereira M.F."/>
            <person name="Perotto S."/>
            <person name="Peter M."/>
            <person name="Pfister S."/>
            <person name="Riley R."/>
            <person name="Sitrit Y."/>
            <person name="Stielow J.B."/>
            <person name="Szollosi G."/>
            <person name="Zifcakova L."/>
            <person name="Stursova M."/>
            <person name="Spatafora J.W."/>
            <person name="Tedersoo L."/>
            <person name="Vaario L.M."/>
            <person name="Yamada A."/>
            <person name="Yan M."/>
            <person name="Wang P."/>
            <person name="Xu J."/>
            <person name="Bruns T."/>
            <person name="Baldrian P."/>
            <person name="Vilgalys R."/>
            <person name="Dunand C."/>
            <person name="Henrissat B."/>
            <person name="Grigoriev I.V."/>
            <person name="Hibbett D."/>
            <person name="Nagy L.G."/>
            <person name="Martin F.M."/>
        </authorList>
    </citation>
    <scope>NUCLEOTIDE SEQUENCE</scope>
    <source>
        <strain evidence="7">Prilba</strain>
    </source>
</reference>
<protein>
    <submittedName>
        <fullName evidence="7">Exo-1-3-beta-glucanase</fullName>
    </submittedName>
</protein>
<dbReference type="SUPFAM" id="SSF51445">
    <property type="entry name" value="(Trans)glycosidases"/>
    <property type="match status" value="1"/>
</dbReference>
<dbReference type="GO" id="GO:0005576">
    <property type="term" value="C:extracellular region"/>
    <property type="evidence" value="ECO:0007669"/>
    <property type="project" value="TreeGrafter"/>
</dbReference>
<dbReference type="InterPro" id="IPR050386">
    <property type="entry name" value="Glycosyl_hydrolase_5"/>
</dbReference>
<evidence type="ECO:0000313" key="7">
    <source>
        <dbReference type="EMBL" id="KAF8481707.1"/>
    </source>
</evidence>
<evidence type="ECO:0000313" key="8">
    <source>
        <dbReference type="Proteomes" id="UP000759537"/>
    </source>
</evidence>
<feature type="signal peptide" evidence="5">
    <location>
        <begin position="1"/>
        <end position="17"/>
    </location>
</feature>
<dbReference type="AlphaFoldDB" id="A0A9P5MY77"/>
<evidence type="ECO:0000259" key="6">
    <source>
        <dbReference type="Pfam" id="PF00150"/>
    </source>
</evidence>
<dbReference type="Gene3D" id="3.20.20.80">
    <property type="entry name" value="Glycosidases"/>
    <property type="match status" value="1"/>
</dbReference>
<sequence>MLAFASTLLACLPAVLAFSPSFDYGTQKVRGVSLGGWLVIEPWITPSLFDNTGNTNIVDEWTFGQLQDRTVAEKTLKAHWDSWITEADFAAIAAAGLNHVRLPIGYWAWEVGPGEPYIQGQLPYLRNAVTWARTHGLKLILDLHGVPGSQNGFDNSGHRLSFPGWPTNQTNIDRTNNILRTIANEFGPQYETVGAIEPMNEPAGYFGQVVLNPVRQYYLDSYTNIRASSQNTLEMIHDAFQSLSSWNGWERPPDFQGVALDTHIYQILSNAGVAQTDSEHIATACGQGSSLQGFNNNQLWTIVGEWTPAMTDCAKYFNGRGIGTRYDGTHAGSPRVGSCAGLTGNGTSFSASYKAFLRQSWEAQVMSFEKASGWIMWTWRTEQADEWSYMAGLKYGWIPSDPTSRQYPHICG</sequence>
<keyword evidence="2 4" id="KW-0378">Hydrolase</keyword>
<dbReference type="PANTHER" id="PTHR31297">
    <property type="entry name" value="GLUCAN ENDO-1,6-BETA-GLUCOSIDASE B"/>
    <property type="match status" value="1"/>
</dbReference>
<reference evidence="7" key="1">
    <citation type="submission" date="2019-10" db="EMBL/GenBank/DDBJ databases">
        <authorList>
            <consortium name="DOE Joint Genome Institute"/>
            <person name="Kuo A."/>
            <person name="Miyauchi S."/>
            <person name="Kiss E."/>
            <person name="Drula E."/>
            <person name="Kohler A."/>
            <person name="Sanchez-Garcia M."/>
            <person name="Andreopoulos B."/>
            <person name="Barry K.W."/>
            <person name="Bonito G."/>
            <person name="Buee M."/>
            <person name="Carver A."/>
            <person name="Chen C."/>
            <person name="Cichocki N."/>
            <person name="Clum A."/>
            <person name="Culley D."/>
            <person name="Crous P.W."/>
            <person name="Fauchery L."/>
            <person name="Girlanda M."/>
            <person name="Hayes R."/>
            <person name="Keri Z."/>
            <person name="LaButti K."/>
            <person name="Lipzen A."/>
            <person name="Lombard V."/>
            <person name="Magnuson J."/>
            <person name="Maillard F."/>
            <person name="Morin E."/>
            <person name="Murat C."/>
            <person name="Nolan M."/>
            <person name="Ohm R."/>
            <person name="Pangilinan J."/>
            <person name="Pereira M."/>
            <person name="Perotto S."/>
            <person name="Peter M."/>
            <person name="Riley R."/>
            <person name="Sitrit Y."/>
            <person name="Stielow B."/>
            <person name="Szollosi G."/>
            <person name="Zifcakova L."/>
            <person name="Stursova M."/>
            <person name="Spatafora J.W."/>
            <person name="Tedersoo L."/>
            <person name="Vaario L.-M."/>
            <person name="Yamada A."/>
            <person name="Yan M."/>
            <person name="Wang P."/>
            <person name="Xu J."/>
            <person name="Bruns T."/>
            <person name="Baldrian P."/>
            <person name="Vilgalys R."/>
            <person name="Henrissat B."/>
            <person name="Grigoriev I.V."/>
            <person name="Hibbett D."/>
            <person name="Nagy L.G."/>
            <person name="Martin F.M."/>
        </authorList>
    </citation>
    <scope>NUCLEOTIDE SEQUENCE</scope>
    <source>
        <strain evidence="7">Prilba</strain>
    </source>
</reference>
<evidence type="ECO:0000256" key="4">
    <source>
        <dbReference type="RuleBase" id="RU361153"/>
    </source>
</evidence>
<dbReference type="GO" id="GO:0009251">
    <property type="term" value="P:glucan catabolic process"/>
    <property type="evidence" value="ECO:0007669"/>
    <property type="project" value="TreeGrafter"/>
</dbReference>
<comment type="caution">
    <text evidence="7">The sequence shown here is derived from an EMBL/GenBank/DDBJ whole genome shotgun (WGS) entry which is preliminary data.</text>
</comment>
<dbReference type="InterPro" id="IPR017853">
    <property type="entry name" value="GH"/>
</dbReference>
<comment type="similarity">
    <text evidence="1 4">Belongs to the glycosyl hydrolase 5 (cellulase A) family.</text>
</comment>
<dbReference type="GO" id="GO:0009986">
    <property type="term" value="C:cell surface"/>
    <property type="evidence" value="ECO:0007669"/>
    <property type="project" value="TreeGrafter"/>
</dbReference>
<keyword evidence="3 4" id="KW-0326">Glycosidase</keyword>
<feature type="domain" description="Glycoside hydrolase family 5" evidence="6">
    <location>
        <begin position="74"/>
        <end position="307"/>
    </location>
</feature>
<gene>
    <name evidence="7" type="ORF">DFH94DRAFT_404974</name>
</gene>
<evidence type="ECO:0000256" key="2">
    <source>
        <dbReference type="ARBA" id="ARBA00022801"/>
    </source>
</evidence>
<name>A0A9P5MY77_9AGAM</name>
<organism evidence="7 8">
    <name type="scientific">Russula ochroleuca</name>
    <dbReference type="NCBI Taxonomy" id="152965"/>
    <lineage>
        <taxon>Eukaryota</taxon>
        <taxon>Fungi</taxon>
        <taxon>Dikarya</taxon>
        <taxon>Basidiomycota</taxon>
        <taxon>Agaricomycotina</taxon>
        <taxon>Agaricomycetes</taxon>
        <taxon>Russulales</taxon>
        <taxon>Russulaceae</taxon>
        <taxon>Russula</taxon>
    </lineage>
</organism>
<evidence type="ECO:0000256" key="1">
    <source>
        <dbReference type="ARBA" id="ARBA00005641"/>
    </source>
</evidence>